<dbReference type="GO" id="GO:0008033">
    <property type="term" value="P:tRNA processing"/>
    <property type="evidence" value="ECO:0007669"/>
    <property type="project" value="UniProtKB-KW"/>
</dbReference>
<dbReference type="EMBL" id="JAGIXG020000009">
    <property type="protein sequence ID" value="KAI6783134.1"/>
    <property type="molecule type" value="Genomic_DNA"/>
</dbReference>
<evidence type="ECO:0000313" key="6">
    <source>
        <dbReference type="Proteomes" id="UP001055219"/>
    </source>
</evidence>
<organism evidence="5 6">
    <name type="scientific">Emericellopsis cladophorae</name>
    <dbReference type="NCBI Taxonomy" id="2686198"/>
    <lineage>
        <taxon>Eukaryota</taxon>
        <taxon>Fungi</taxon>
        <taxon>Dikarya</taxon>
        <taxon>Ascomycota</taxon>
        <taxon>Pezizomycotina</taxon>
        <taxon>Sordariomycetes</taxon>
        <taxon>Hypocreomycetidae</taxon>
        <taxon>Hypocreales</taxon>
        <taxon>Bionectriaceae</taxon>
        <taxon>Emericellopsis</taxon>
    </lineage>
</organism>
<dbReference type="PANTHER" id="PTHR13031:SF0">
    <property type="entry name" value="RIBONUCLEASE P PROTEIN SUBUNIT P30"/>
    <property type="match status" value="1"/>
</dbReference>
<reference evidence="5" key="1">
    <citation type="journal article" date="2021" name="J Fungi (Basel)">
        <title>Genomic and Metabolomic Analyses of the Marine Fungus Emericellopsis cladophorae: Insights into Saltwater Adaptability Mechanisms and Its Biosynthetic Potential.</title>
        <authorList>
            <person name="Goncalves M.F.M."/>
            <person name="Hilario S."/>
            <person name="Van de Peer Y."/>
            <person name="Esteves A.C."/>
            <person name="Alves A."/>
        </authorList>
    </citation>
    <scope>NUCLEOTIDE SEQUENCE</scope>
    <source>
        <strain evidence="5">MUM 19.33</strain>
    </source>
</reference>
<evidence type="ECO:0000256" key="1">
    <source>
        <dbReference type="ARBA" id="ARBA00004123"/>
    </source>
</evidence>
<evidence type="ECO:0000256" key="3">
    <source>
        <dbReference type="ARBA" id="ARBA00022694"/>
    </source>
</evidence>
<dbReference type="Proteomes" id="UP001055219">
    <property type="component" value="Unassembled WGS sequence"/>
</dbReference>
<comment type="subcellular location">
    <subcellularLocation>
        <location evidence="1">Nucleus</location>
    </subcellularLocation>
</comment>
<dbReference type="Pfam" id="PF01876">
    <property type="entry name" value="RNase_P_p30"/>
    <property type="match status" value="1"/>
</dbReference>
<evidence type="ECO:0000313" key="5">
    <source>
        <dbReference type="EMBL" id="KAI6783134.1"/>
    </source>
</evidence>
<dbReference type="InterPro" id="IPR002738">
    <property type="entry name" value="RNase_P_p30"/>
</dbReference>
<keyword evidence="6" id="KW-1185">Reference proteome</keyword>
<dbReference type="OrthoDB" id="17948at2759"/>
<dbReference type="Gene3D" id="3.20.20.140">
    <property type="entry name" value="Metal-dependent hydrolases"/>
    <property type="match status" value="1"/>
</dbReference>
<feature type="region of interest" description="Disordered" evidence="4">
    <location>
        <begin position="245"/>
        <end position="287"/>
    </location>
</feature>
<reference evidence="5" key="2">
    <citation type="submission" date="2022-07" db="EMBL/GenBank/DDBJ databases">
        <authorList>
            <person name="Goncalves M.F.M."/>
            <person name="Hilario S."/>
            <person name="Van De Peer Y."/>
            <person name="Esteves A.C."/>
            <person name="Alves A."/>
        </authorList>
    </citation>
    <scope>NUCLEOTIDE SEQUENCE</scope>
    <source>
        <strain evidence="5">MUM 19.33</strain>
    </source>
</reference>
<proteinExistence type="inferred from homology"/>
<dbReference type="InterPro" id="IPR016195">
    <property type="entry name" value="Pol/histidinol_Pase-like"/>
</dbReference>
<feature type="compositionally biased region" description="Basic and acidic residues" evidence="4">
    <location>
        <begin position="256"/>
        <end position="273"/>
    </location>
</feature>
<name>A0A9P9Y566_9HYPO</name>
<evidence type="ECO:0000256" key="2">
    <source>
        <dbReference type="ARBA" id="ARBA00007331"/>
    </source>
</evidence>
<protein>
    <submittedName>
        <fullName evidence="5">Ribonuclease P protein subunit-like protein</fullName>
    </submittedName>
</protein>
<dbReference type="PANTHER" id="PTHR13031">
    <property type="entry name" value="RIBONUCLEASE P SUBUNIT P30"/>
    <property type="match status" value="1"/>
</dbReference>
<dbReference type="AlphaFoldDB" id="A0A9P9Y566"/>
<accession>A0A9P9Y566</accession>
<evidence type="ECO:0000256" key="4">
    <source>
        <dbReference type="SAM" id="MobiDB-lite"/>
    </source>
</evidence>
<comment type="similarity">
    <text evidence="2">Belongs to the eukaryotic/archaeal RNase P protein component 3 family.</text>
</comment>
<comment type="caution">
    <text evidence="5">The sequence shown here is derived from an EMBL/GenBank/DDBJ whole genome shotgun (WGS) entry which is preliminary data.</text>
</comment>
<dbReference type="SUPFAM" id="SSF89550">
    <property type="entry name" value="PHP domain-like"/>
    <property type="match status" value="1"/>
</dbReference>
<keyword evidence="3" id="KW-0819">tRNA processing</keyword>
<dbReference type="GO" id="GO:0003723">
    <property type="term" value="F:RNA binding"/>
    <property type="evidence" value="ECO:0007669"/>
    <property type="project" value="TreeGrafter"/>
</dbReference>
<dbReference type="RefSeq" id="XP_051363990.1">
    <property type="nucleotide sequence ID" value="XM_051504477.1"/>
</dbReference>
<gene>
    <name evidence="5" type="ORF">J7T54_000636</name>
</gene>
<dbReference type="GO" id="GO:0005655">
    <property type="term" value="C:nucleolar ribonuclease P complex"/>
    <property type="evidence" value="ECO:0007669"/>
    <property type="project" value="TreeGrafter"/>
</dbReference>
<sequence length="287" mass="31144">MLYDLNIPYSTSTSEAALASTLTLAFTLGYHTVALNHIYTTVPSTKVDSPFAQLPSFDGKAIPNILHRATIHFSDAATQHIHLANLIKIFDIIAVRPTSDEAFSKACLSLDVSIISLDLTQHHPFYFRIKPCMMAVNRGVRFEIAYAQALQADARGRALFISNATQLIRATRGRGIMLASEARSALMLRAPADAVNLLSVWGLGSEKGMEGLGSVPRSVVVNEAMKRTGFRGVVDIVQVADKGPDEVQPAAAAAKQESKQKRKGDKEAGNADKKNKKMKVVSREAPK</sequence>
<dbReference type="GeneID" id="75827155"/>